<feature type="transmembrane region" description="Helical" evidence="6">
    <location>
        <begin position="62"/>
        <end position="82"/>
    </location>
</feature>
<accession>A0A914VWT2</accession>
<keyword evidence="4 6" id="KW-0472">Membrane</keyword>
<dbReference type="WBParaSite" id="PSAMB.scaffold2542size22663.g18168.t1">
    <property type="protein sequence ID" value="PSAMB.scaffold2542size22663.g18168.t1"/>
    <property type="gene ID" value="PSAMB.scaffold2542size22663.g18168"/>
</dbReference>
<evidence type="ECO:0000256" key="3">
    <source>
        <dbReference type="ARBA" id="ARBA00022989"/>
    </source>
</evidence>
<dbReference type="Pfam" id="PF02535">
    <property type="entry name" value="Zip"/>
    <property type="match status" value="1"/>
</dbReference>
<organism evidence="7 8">
    <name type="scientific">Plectus sambesii</name>
    <dbReference type="NCBI Taxonomy" id="2011161"/>
    <lineage>
        <taxon>Eukaryota</taxon>
        <taxon>Metazoa</taxon>
        <taxon>Ecdysozoa</taxon>
        <taxon>Nematoda</taxon>
        <taxon>Chromadorea</taxon>
        <taxon>Plectida</taxon>
        <taxon>Plectina</taxon>
        <taxon>Plectoidea</taxon>
        <taxon>Plectidae</taxon>
        <taxon>Plectus</taxon>
    </lineage>
</organism>
<dbReference type="AlphaFoldDB" id="A0A914VWT2"/>
<dbReference type="InterPro" id="IPR003689">
    <property type="entry name" value="ZIP"/>
</dbReference>
<dbReference type="PANTHER" id="PTHR11040:SF140">
    <property type="entry name" value="ZRT (ZRT), IRT- (IRT-) LIKE PROTEIN TRANSPORTER"/>
    <property type="match status" value="1"/>
</dbReference>
<feature type="transmembrane region" description="Helical" evidence="6">
    <location>
        <begin position="193"/>
        <end position="213"/>
    </location>
</feature>
<comment type="subcellular location">
    <subcellularLocation>
        <location evidence="1">Membrane</location>
        <topology evidence="1">Multi-pass membrane protein</topology>
    </subcellularLocation>
</comment>
<proteinExistence type="predicted"/>
<reference evidence="8" key="1">
    <citation type="submission" date="2022-11" db="UniProtKB">
        <authorList>
            <consortium name="WormBaseParasite"/>
        </authorList>
    </citation>
    <scope>IDENTIFICATION</scope>
</reference>
<feature type="transmembrane region" description="Helical" evidence="6">
    <location>
        <begin position="285"/>
        <end position="307"/>
    </location>
</feature>
<evidence type="ECO:0000256" key="2">
    <source>
        <dbReference type="ARBA" id="ARBA00022692"/>
    </source>
</evidence>
<evidence type="ECO:0000313" key="7">
    <source>
        <dbReference type="Proteomes" id="UP000887566"/>
    </source>
</evidence>
<dbReference type="PANTHER" id="PTHR11040">
    <property type="entry name" value="ZINC/IRON TRANSPORTER"/>
    <property type="match status" value="1"/>
</dbReference>
<keyword evidence="3 6" id="KW-1133">Transmembrane helix</keyword>
<feature type="region of interest" description="Disordered" evidence="5">
    <location>
        <begin position="149"/>
        <end position="178"/>
    </location>
</feature>
<feature type="transmembrane region" description="Helical" evidence="6">
    <location>
        <begin position="20"/>
        <end position="42"/>
    </location>
</feature>
<dbReference type="GO" id="GO:0005385">
    <property type="term" value="F:zinc ion transmembrane transporter activity"/>
    <property type="evidence" value="ECO:0007669"/>
    <property type="project" value="TreeGrafter"/>
</dbReference>
<dbReference type="GO" id="GO:0005886">
    <property type="term" value="C:plasma membrane"/>
    <property type="evidence" value="ECO:0007669"/>
    <property type="project" value="TreeGrafter"/>
</dbReference>
<evidence type="ECO:0000256" key="6">
    <source>
        <dbReference type="SAM" id="Phobius"/>
    </source>
</evidence>
<feature type="transmembrane region" description="Helical" evidence="6">
    <location>
        <begin position="102"/>
        <end position="119"/>
    </location>
</feature>
<protein>
    <submittedName>
        <fullName evidence="8">Solute carrier family 39 member 1</fullName>
    </submittedName>
</protein>
<keyword evidence="7" id="KW-1185">Reference proteome</keyword>
<evidence type="ECO:0000256" key="5">
    <source>
        <dbReference type="SAM" id="MobiDB-lite"/>
    </source>
</evidence>
<evidence type="ECO:0000313" key="8">
    <source>
        <dbReference type="WBParaSite" id="PSAMB.scaffold2542size22663.g18168.t1"/>
    </source>
</evidence>
<evidence type="ECO:0000256" key="4">
    <source>
        <dbReference type="ARBA" id="ARBA00023136"/>
    </source>
</evidence>
<evidence type="ECO:0000256" key="1">
    <source>
        <dbReference type="ARBA" id="ARBA00004141"/>
    </source>
</evidence>
<keyword evidence="2 6" id="KW-0812">Transmembrane</keyword>
<feature type="transmembrane region" description="Helical" evidence="6">
    <location>
        <begin position="219"/>
        <end position="243"/>
    </location>
</feature>
<feature type="transmembrane region" description="Helical" evidence="6">
    <location>
        <begin position="250"/>
        <end position="273"/>
    </location>
</feature>
<name>A0A914VWT2_9BILA</name>
<sequence>MDENITTTTPPYDHDKKDALKAVLLVTLFILTFLASVLPFALKRAALQTEPARRRRCFVTAFSMLSCFGGGVFLATCLLDLLPDSIESIEDGKQKMSLKISFPLAELLVCVGFFIVLTMEQMVMFAKEMSWIGGGELERLLGHDNEGLPGSLVDSQRRRTSEEPDTPPSATARRVPAADDQHFHPESHSTVRAVLLVCALSMHAVFEGLSMGMQSSVDVMLQVFIALCIHKALVGFSLGLRLVQSPLRAYVVVLCNVIFASMTLVGGFSGLFIMDAVSVQSSAFMVSGCMQAVACGTFLYITLFEILPHELNQSGNRPLKLLSLFGGFGIISAFIALWPEG</sequence>
<feature type="transmembrane region" description="Helical" evidence="6">
    <location>
        <begin position="319"/>
        <end position="338"/>
    </location>
</feature>
<dbReference type="Proteomes" id="UP000887566">
    <property type="component" value="Unplaced"/>
</dbReference>